<keyword evidence="1" id="KW-0812">Transmembrane</keyword>
<dbReference type="GO" id="GO:0047121">
    <property type="term" value="F:isoquinoline 1-oxidoreductase activity"/>
    <property type="evidence" value="ECO:0007669"/>
    <property type="project" value="UniProtKB-EC"/>
</dbReference>
<dbReference type="SMART" id="SM01008">
    <property type="entry name" value="Ald_Xan_dh_C"/>
    <property type="match status" value="1"/>
</dbReference>
<dbReference type="InterPro" id="IPR008274">
    <property type="entry name" value="AldOxase/xan_DH_MoCoBD1"/>
</dbReference>
<dbReference type="PANTHER" id="PTHR47495:SF2">
    <property type="entry name" value="ALDEHYDE DEHYDROGENASE"/>
    <property type="match status" value="1"/>
</dbReference>
<dbReference type="SUPFAM" id="SSF56003">
    <property type="entry name" value="Molybdenum cofactor-binding domain"/>
    <property type="match status" value="2"/>
</dbReference>
<evidence type="ECO:0000256" key="1">
    <source>
        <dbReference type="SAM" id="Phobius"/>
    </source>
</evidence>
<keyword evidence="1" id="KW-0472">Membrane</keyword>
<dbReference type="Gene3D" id="3.30.365.10">
    <property type="entry name" value="Aldehyde oxidase/xanthine dehydrogenase, molybdopterin binding domain"/>
    <property type="match status" value="4"/>
</dbReference>
<dbReference type="PANTHER" id="PTHR47495">
    <property type="entry name" value="ALDEHYDE DEHYDROGENASE"/>
    <property type="match status" value="1"/>
</dbReference>
<feature type="transmembrane region" description="Helical" evidence="1">
    <location>
        <begin position="16"/>
        <end position="33"/>
    </location>
</feature>
<organism evidence="3">
    <name type="scientific">hydrothermal vent metagenome</name>
    <dbReference type="NCBI Taxonomy" id="652676"/>
    <lineage>
        <taxon>unclassified sequences</taxon>
        <taxon>metagenomes</taxon>
        <taxon>ecological metagenomes</taxon>
    </lineage>
</organism>
<name>A0A160TPW9_9ZZZZ</name>
<evidence type="ECO:0000259" key="2">
    <source>
        <dbReference type="SMART" id="SM01008"/>
    </source>
</evidence>
<reference evidence="3" key="1">
    <citation type="submission" date="2015-10" db="EMBL/GenBank/DDBJ databases">
        <authorList>
            <person name="Gilbert D.G."/>
        </authorList>
    </citation>
    <scope>NUCLEOTIDE SEQUENCE</scope>
</reference>
<dbReference type="Gene3D" id="3.90.1170.50">
    <property type="entry name" value="Aldehyde oxidase/xanthine dehydrogenase, a/b hammerhead"/>
    <property type="match status" value="1"/>
</dbReference>
<keyword evidence="1" id="KW-1133">Transmembrane helix</keyword>
<keyword evidence="3" id="KW-0560">Oxidoreductase</keyword>
<evidence type="ECO:0000313" key="3">
    <source>
        <dbReference type="EMBL" id="CUS46024.1"/>
    </source>
</evidence>
<accession>A0A160TPW9</accession>
<feature type="domain" description="Aldehyde oxidase/xanthine dehydrogenase a/b hammerhead" evidence="2">
    <location>
        <begin position="235"/>
        <end position="313"/>
    </location>
</feature>
<sequence length="747" mass="77695">MMAVSDALPNINRRSLLIGGGVGVGLFVAWGVWPRSYAPNLTAAKGETVFGAWLKIGLDGHVTVAVAQAEHGQGVYTTLPQILADELGADWRTVAVQPAPLNPLYANPMAADVLFDGVFDALPAPLRSGHASRTALVLTGGSTSVRAFEDDLRDAGAAARVLLCKAAAKRWKVDWQACGTAGGFVIHGTDRVRFGEIAAEAAGGTLPNPLPLRSGEANRLLGQSLPRLDVPSKVDGSANFAGDVRLPDMVFAAIRQGPVGDTKLISVDRAAAGRIRGVLSVATNDNWVAAIGSNWWAANQALAAMRPRFQTRGAIISSSSIDDVLTAALDGPGERMAAEGDLSAAFKGARLVTAEYSAGLAVHAAVETMTATAHYADGRLQLWLPTQAPGLARAAAAAVLGMSEDNVVVYPMLIGGSFGANLEHLAAEQVAILAEKLKRPVQLVWSRSEDMMHDRYRPPAAARMSARLGPNGQILGWLAKIAAPTTGRELAGRLMGGDKAARAALALPAVGDAYAVAGAKPIYRIPAYAIDHHPAEIGVPTGHWRSGAHSYTAFFTECFLDELAHVAGTEPLSFRIGMLGGDARLARCLSTAASLGGWEGGIPGSGQGIACHSFRGSHIAVLAEAHIDEGQVPVVDRIVAAVDCGRQINPDVVRQQIEGGLIFGMAAALGGATTFTENVADARTFGDIALPRLADTPDITVEMIRSEADPGGVGELGVPPIAPAIANALQASTGFRMRTLPLTPGEA</sequence>
<dbReference type="InterPro" id="IPR037165">
    <property type="entry name" value="AldOxase/xan_DH_Mopterin-bd_sf"/>
</dbReference>
<dbReference type="InterPro" id="IPR012368">
    <property type="entry name" value="OxRdtase_Mopterin-bd_su_IorB"/>
</dbReference>
<dbReference type="InterPro" id="IPR052516">
    <property type="entry name" value="N-heterocyclic_Hydroxylase"/>
</dbReference>
<dbReference type="InterPro" id="IPR000674">
    <property type="entry name" value="Ald_Oxase/Xan_DH_a/b"/>
</dbReference>
<dbReference type="AlphaFoldDB" id="A0A160TPW9"/>
<dbReference type="EC" id="1.3.99.16" evidence="3"/>
<dbReference type="PIRSF" id="PIRSF036389">
    <property type="entry name" value="IOR_B"/>
    <property type="match status" value="1"/>
</dbReference>
<dbReference type="EMBL" id="CZQE01000327">
    <property type="protein sequence ID" value="CUS46024.1"/>
    <property type="molecule type" value="Genomic_DNA"/>
</dbReference>
<dbReference type="Pfam" id="PF02738">
    <property type="entry name" value="MoCoBD_1"/>
    <property type="match status" value="1"/>
</dbReference>
<protein>
    <submittedName>
        <fullName evidence="3">Isoquinoline 1-oxidoreductase beta subunit</fullName>
        <ecNumber evidence="3">1.3.99.16</ecNumber>
    </submittedName>
</protein>
<dbReference type="Pfam" id="PF20256">
    <property type="entry name" value="MoCoBD_2"/>
    <property type="match status" value="2"/>
</dbReference>
<proteinExistence type="predicted"/>
<dbReference type="InterPro" id="IPR046867">
    <property type="entry name" value="AldOxase/xan_DH_MoCoBD2"/>
</dbReference>
<gene>
    <name evidence="3" type="ORF">MGWOODY_Smn1465</name>
</gene>